<evidence type="ECO:0000259" key="1">
    <source>
        <dbReference type="Pfam" id="PF00144"/>
    </source>
</evidence>
<protein>
    <submittedName>
        <fullName evidence="2">CubicO group peptidase, beta-lactamase class C family</fullName>
    </submittedName>
</protein>
<dbReference type="PANTHER" id="PTHR46825:SF9">
    <property type="entry name" value="BETA-LACTAMASE-RELATED DOMAIN-CONTAINING PROTEIN"/>
    <property type="match status" value="1"/>
</dbReference>
<dbReference type="InterPro" id="IPR012338">
    <property type="entry name" value="Beta-lactam/transpept-like"/>
</dbReference>
<dbReference type="Gene3D" id="3.40.710.10">
    <property type="entry name" value="DD-peptidase/beta-lactamase superfamily"/>
    <property type="match status" value="2"/>
</dbReference>
<feature type="domain" description="Beta-lactamase-related" evidence="1">
    <location>
        <begin position="21"/>
        <end position="401"/>
    </location>
</feature>
<dbReference type="OrthoDB" id="9797709at2"/>
<sequence>MDEYDLLEDELKGMVGNHYTQVPGLGAVLIKDGKPVFSYCGGYAAFGKEQKLFKADSLFRIASVSKQFTVYAIMQLVEAEIINLDDDISDYLGFTLRHPDFPDVKITVRMLANHTSGLRDGVVYCIPPGYSVRAFFVPEGKFYEDGAHFSPANEPVGEFFCYCNLNYGLLGTIIEAVTDERFDYYLQNNILKELDIIGGYLPGNLSATEFASLGTLYQKKDIGGRWRDDMPWRPVMDFYNGIKPARDTVTMQNPYAINDDPRVYSLENYVPGTNATFFAPQGGLRISLEGMFNALVMLMNKGTFRDKQFLSETSVNEMTKAQWSYDGSNGDTADDTLLSYGLGLYQIRGDSSARVCQHHDIFLVGHTGQAFGLYSGMFYVPGTKDGFVYIMNGEGMAEEDERSHGEFSNNFIWEEKVMDALCHAF</sequence>
<dbReference type="AlphaFoldDB" id="A0A1M6D647"/>
<dbReference type="Proteomes" id="UP000191240">
    <property type="component" value="Unassembled WGS sequence"/>
</dbReference>
<dbReference type="InterPro" id="IPR050491">
    <property type="entry name" value="AmpC-like"/>
</dbReference>
<dbReference type="InterPro" id="IPR001466">
    <property type="entry name" value="Beta-lactam-related"/>
</dbReference>
<dbReference type="Pfam" id="PF00144">
    <property type="entry name" value="Beta-lactamase"/>
    <property type="match status" value="1"/>
</dbReference>
<accession>A0A1M6D647</accession>
<dbReference type="PANTHER" id="PTHR46825">
    <property type="entry name" value="D-ALANYL-D-ALANINE-CARBOXYPEPTIDASE/ENDOPEPTIDASE AMPH"/>
    <property type="match status" value="1"/>
</dbReference>
<gene>
    <name evidence="2" type="ORF">SAMN02745671_01341</name>
</gene>
<proteinExistence type="predicted"/>
<dbReference type="RefSeq" id="WP_143254857.1">
    <property type="nucleotide sequence ID" value="NZ_FQYW01000010.1"/>
</dbReference>
<dbReference type="EMBL" id="FQYW01000010">
    <property type="protein sequence ID" value="SHI68689.1"/>
    <property type="molecule type" value="Genomic_DNA"/>
</dbReference>
<evidence type="ECO:0000313" key="3">
    <source>
        <dbReference type="Proteomes" id="UP000191240"/>
    </source>
</evidence>
<reference evidence="2 3" key="1">
    <citation type="submission" date="2016-11" db="EMBL/GenBank/DDBJ databases">
        <authorList>
            <person name="Jaros S."/>
            <person name="Januszkiewicz K."/>
            <person name="Wedrychowicz H."/>
        </authorList>
    </citation>
    <scope>NUCLEOTIDE SEQUENCE [LARGE SCALE GENOMIC DNA]</scope>
    <source>
        <strain evidence="2 3">DSM 3074</strain>
    </source>
</reference>
<dbReference type="SUPFAM" id="SSF56601">
    <property type="entry name" value="beta-lactamase/transpeptidase-like"/>
    <property type="match status" value="1"/>
</dbReference>
<name>A0A1M6D647_9FIRM</name>
<organism evidence="2 3">
    <name type="scientific">Anaerovibrio lipolyticus DSM 3074</name>
    <dbReference type="NCBI Taxonomy" id="1120997"/>
    <lineage>
        <taxon>Bacteria</taxon>
        <taxon>Bacillati</taxon>
        <taxon>Bacillota</taxon>
        <taxon>Negativicutes</taxon>
        <taxon>Selenomonadales</taxon>
        <taxon>Selenomonadaceae</taxon>
        <taxon>Anaerovibrio</taxon>
    </lineage>
</organism>
<evidence type="ECO:0000313" key="2">
    <source>
        <dbReference type="EMBL" id="SHI68689.1"/>
    </source>
</evidence>